<dbReference type="InterPro" id="IPR036259">
    <property type="entry name" value="MFS_trans_sf"/>
</dbReference>
<evidence type="ECO:0000256" key="1">
    <source>
        <dbReference type="ARBA" id="ARBA00004141"/>
    </source>
</evidence>
<name>A0A4V5N384_9PEZI</name>
<protein>
    <recommendedName>
        <fullName evidence="9">Major facilitator superfamily (MFS) profile domain-containing protein</fullName>
    </recommendedName>
</protein>
<dbReference type="InterPro" id="IPR020846">
    <property type="entry name" value="MFS_dom"/>
</dbReference>
<feature type="transmembrane region" description="Helical" evidence="8">
    <location>
        <begin position="226"/>
        <end position="247"/>
    </location>
</feature>
<dbReference type="PANTHER" id="PTHR43791">
    <property type="entry name" value="PERMEASE-RELATED"/>
    <property type="match status" value="1"/>
</dbReference>
<keyword evidence="11" id="KW-1185">Reference proteome</keyword>
<feature type="transmembrane region" description="Helical" evidence="8">
    <location>
        <begin position="195"/>
        <end position="214"/>
    </location>
</feature>
<comment type="similarity">
    <text evidence="6">Belongs to the major facilitator superfamily. Allantoate permease family.</text>
</comment>
<organism evidence="10 11">
    <name type="scientific">Salinomyces thailandicus</name>
    <dbReference type="NCBI Taxonomy" id="706561"/>
    <lineage>
        <taxon>Eukaryota</taxon>
        <taxon>Fungi</taxon>
        <taxon>Dikarya</taxon>
        <taxon>Ascomycota</taxon>
        <taxon>Pezizomycotina</taxon>
        <taxon>Dothideomycetes</taxon>
        <taxon>Dothideomycetidae</taxon>
        <taxon>Mycosphaerellales</taxon>
        <taxon>Teratosphaeriaceae</taxon>
        <taxon>Salinomyces</taxon>
    </lineage>
</organism>
<accession>A0A4V5N384</accession>
<reference evidence="10 11" key="1">
    <citation type="submission" date="2017-03" db="EMBL/GenBank/DDBJ databases">
        <title>Genomes of endolithic fungi from Antarctica.</title>
        <authorList>
            <person name="Coleine C."/>
            <person name="Masonjones S."/>
            <person name="Stajich J.E."/>
        </authorList>
    </citation>
    <scope>NUCLEOTIDE SEQUENCE [LARGE SCALE GENOMIC DNA]</scope>
    <source>
        <strain evidence="10 11">CCFEE 6315</strain>
    </source>
</reference>
<dbReference type="PROSITE" id="PS50850">
    <property type="entry name" value="MFS"/>
    <property type="match status" value="1"/>
</dbReference>
<dbReference type="InterPro" id="IPR011701">
    <property type="entry name" value="MFS"/>
</dbReference>
<evidence type="ECO:0000256" key="8">
    <source>
        <dbReference type="SAM" id="Phobius"/>
    </source>
</evidence>
<dbReference type="FunFam" id="1.20.1250.20:FF:000064">
    <property type="entry name" value="MFS allantoate transporter"/>
    <property type="match status" value="1"/>
</dbReference>
<keyword evidence="4 8" id="KW-1133">Transmembrane helix</keyword>
<feature type="transmembrane region" description="Helical" evidence="8">
    <location>
        <begin position="134"/>
        <end position="157"/>
    </location>
</feature>
<feature type="transmembrane region" description="Helical" evidence="8">
    <location>
        <begin position="163"/>
        <end position="183"/>
    </location>
</feature>
<dbReference type="SUPFAM" id="SSF103473">
    <property type="entry name" value="MFS general substrate transporter"/>
    <property type="match status" value="1"/>
</dbReference>
<feature type="transmembrane region" description="Helical" evidence="8">
    <location>
        <begin position="421"/>
        <end position="440"/>
    </location>
</feature>
<feature type="region of interest" description="Disordered" evidence="7">
    <location>
        <begin position="1"/>
        <end position="23"/>
    </location>
</feature>
<dbReference type="CDD" id="cd17327">
    <property type="entry name" value="MFS_FEN2_like"/>
    <property type="match status" value="1"/>
</dbReference>
<dbReference type="OrthoDB" id="6730379at2759"/>
<feature type="transmembrane region" description="Helical" evidence="8">
    <location>
        <begin position="104"/>
        <end position="122"/>
    </location>
</feature>
<keyword evidence="5 8" id="KW-0472">Membrane</keyword>
<evidence type="ECO:0000259" key="9">
    <source>
        <dbReference type="PROSITE" id="PS50850"/>
    </source>
</evidence>
<proteinExistence type="inferred from homology"/>
<evidence type="ECO:0000313" key="11">
    <source>
        <dbReference type="Proteomes" id="UP000308549"/>
    </source>
</evidence>
<dbReference type="Gene3D" id="1.20.1250.20">
    <property type="entry name" value="MFS general substrate transporter like domains"/>
    <property type="match status" value="2"/>
</dbReference>
<evidence type="ECO:0000256" key="6">
    <source>
        <dbReference type="ARBA" id="ARBA00037968"/>
    </source>
</evidence>
<comment type="caution">
    <text evidence="10">The sequence shown here is derived from an EMBL/GenBank/DDBJ whole genome shotgun (WGS) entry which is preliminary data.</text>
</comment>
<dbReference type="Pfam" id="PF07690">
    <property type="entry name" value="MFS_1"/>
    <property type="match status" value="1"/>
</dbReference>
<dbReference type="AlphaFoldDB" id="A0A4V5N384"/>
<dbReference type="PANTHER" id="PTHR43791:SF40">
    <property type="entry name" value="THIAMINE PATHWAY TRANSPORTER THI73"/>
    <property type="match status" value="1"/>
</dbReference>
<keyword evidence="3 8" id="KW-0812">Transmembrane</keyword>
<evidence type="ECO:0000256" key="7">
    <source>
        <dbReference type="SAM" id="MobiDB-lite"/>
    </source>
</evidence>
<dbReference type="GO" id="GO:0016020">
    <property type="term" value="C:membrane"/>
    <property type="evidence" value="ECO:0007669"/>
    <property type="project" value="UniProtKB-SubCell"/>
</dbReference>
<keyword evidence="2" id="KW-0813">Transport</keyword>
<comment type="subcellular location">
    <subcellularLocation>
        <location evidence="1">Membrane</location>
        <topology evidence="1">Multi-pass membrane protein</topology>
    </subcellularLocation>
</comment>
<evidence type="ECO:0000256" key="4">
    <source>
        <dbReference type="ARBA" id="ARBA00022989"/>
    </source>
</evidence>
<feature type="transmembrane region" description="Helical" evidence="8">
    <location>
        <begin position="361"/>
        <end position="379"/>
    </location>
</feature>
<feature type="transmembrane region" description="Helical" evidence="8">
    <location>
        <begin position="391"/>
        <end position="409"/>
    </location>
</feature>
<dbReference type="Proteomes" id="UP000308549">
    <property type="component" value="Unassembled WGS sequence"/>
</dbReference>
<evidence type="ECO:0000313" key="10">
    <source>
        <dbReference type="EMBL" id="TKA22599.1"/>
    </source>
</evidence>
<evidence type="ECO:0000256" key="3">
    <source>
        <dbReference type="ARBA" id="ARBA00022692"/>
    </source>
</evidence>
<evidence type="ECO:0000256" key="2">
    <source>
        <dbReference type="ARBA" id="ARBA00022448"/>
    </source>
</evidence>
<dbReference type="EMBL" id="NAJL01000070">
    <property type="protein sequence ID" value="TKA22599.1"/>
    <property type="molecule type" value="Genomic_DNA"/>
</dbReference>
<evidence type="ECO:0000256" key="5">
    <source>
        <dbReference type="ARBA" id="ARBA00023136"/>
    </source>
</evidence>
<dbReference type="GO" id="GO:0022857">
    <property type="term" value="F:transmembrane transporter activity"/>
    <property type="evidence" value="ECO:0007669"/>
    <property type="project" value="InterPro"/>
</dbReference>
<sequence length="510" mass="55934">MPSPEKDPEASPPTSTPAAPEPNDIIGTVKDLSHADAALDFLRHETAIPPITPSAEKRLVRKIDWMVMPLMWSCYCLQYLDKTLINYANVMGLQDDAHVTKDQFSNLALIFYVTYLALEFPHGFAMQKLPTAKYLGVMVFLWGVIVAVTSACGNYGALVATRVLLGCFEAAVAPSLILITSMWYKSHEQPPRVGLWYLGVGTGTIIGSLISFGFQHYTDGAFTSWQIMFLVVGLVTCMVGALVVLLLPDNPMKSRLSHEEKVWAIERLRANQTGVENKHFKPSQVWECFLDPQTWLLSLIAISSNVPNGAVSSFQATIIKNFGYDSKTTALLQIPSGGVSIVSILTATILAGKFNQRGIQIVALLIPGILGGCLMAFLPADAKAGKLIGNYLTNCIGATLPLLYSWVAANYAGHTKKVTMNAILLMSFCLGNIIGPLTFTAQSAPDYTPAKITIIVTCAAAAVFTMVLVAYYRWENRRREFAFAVEGGHMLDVEFADVTDRVNREFRYRL</sequence>
<feature type="domain" description="Major facilitator superfamily (MFS) profile" evidence="9">
    <location>
        <begin position="67"/>
        <end position="477"/>
    </location>
</feature>
<gene>
    <name evidence="10" type="ORF">B0A50_08288</name>
</gene>
<feature type="transmembrane region" description="Helical" evidence="8">
    <location>
        <begin position="452"/>
        <end position="472"/>
    </location>
</feature>